<sequence>MKIVENHPQRRRADLPGAGNETLESLERYWQALRHAQRIPSRNDIEPSQIDSVLPHAFILQRVAPGIARMRVAGQHLHEILKMDARGMPLSTFFAPEARDEIARLIEAAFSEPAIMCLPLNSPGSLVRPHLTGTMLLLPLRDEKGETSRILGALVTEGNTGTRPRRFEITSGARIRHESLGIQLASVQPLVQPTQQQGPNTQRPALKLVVNNG</sequence>
<dbReference type="EMBL" id="CP151767">
    <property type="protein sequence ID" value="WZU66475.1"/>
    <property type="molecule type" value="Genomic_DNA"/>
</dbReference>
<dbReference type="RefSeq" id="WP_342075798.1">
    <property type="nucleotide sequence ID" value="NZ_CP151767.2"/>
</dbReference>
<reference evidence="1" key="1">
    <citation type="submission" date="2024-08" db="EMBL/GenBank/DDBJ databases">
        <title>Phylogenomic analyses of a clade within the roseobacter group suggest taxonomic reassignments of species of the genera Aestuariivita, Citreicella, Loktanella, Nautella, Pelagibaca, Ruegeria, Thalassobius, Thiobacimonas and Tropicibacter, and the proposal o.</title>
        <authorList>
            <person name="Jeon C.O."/>
        </authorList>
    </citation>
    <scope>NUCLEOTIDE SEQUENCE</scope>
    <source>
        <strain evidence="1">SS1-5</strain>
    </source>
</reference>
<dbReference type="AlphaFoldDB" id="A0AAN0M8A2"/>
<dbReference type="Pfam" id="PF07310">
    <property type="entry name" value="PAS_5"/>
    <property type="match status" value="1"/>
</dbReference>
<accession>A0AAN0M8A2</accession>
<dbReference type="Proteomes" id="UP001470809">
    <property type="component" value="Chromosome"/>
</dbReference>
<evidence type="ECO:0000313" key="1">
    <source>
        <dbReference type="EMBL" id="WZU66475.1"/>
    </source>
</evidence>
<dbReference type="InterPro" id="IPR009922">
    <property type="entry name" value="DUF1457"/>
</dbReference>
<organism evidence="1 2">
    <name type="scientific">Yoonia rhodophyticola</name>
    <dbReference type="NCBI Taxonomy" id="3137370"/>
    <lineage>
        <taxon>Bacteria</taxon>
        <taxon>Pseudomonadati</taxon>
        <taxon>Pseudomonadota</taxon>
        <taxon>Alphaproteobacteria</taxon>
        <taxon>Rhodobacterales</taxon>
        <taxon>Paracoccaceae</taxon>
        <taxon>Yoonia</taxon>
    </lineage>
</organism>
<proteinExistence type="predicted"/>
<name>A0AAN0M8A2_9RHOB</name>
<dbReference type="KEGG" id="yrh:AABB31_15625"/>
<gene>
    <name evidence="1" type="ORF">AABB31_15625</name>
</gene>
<evidence type="ECO:0000313" key="2">
    <source>
        <dbReference type="Proteomes" id="UP001470809"/>
    </source>
</evidence>
<protein>
    <submittedName>
        <fullName evidence="1">PAS domain-containing protein</fullName>
    </submittedName>
</protein>
<keyword evidence="2" id="KW-1185">Reference proteome</keyword>